<feature type="transmembrane region" description="Helical" evidence="1">
    <location>
        <begin position="145"/>
        <end position="166"/>
    </location>
</feature>
<gene>
    <name evidence="2" type="ORF">EDD29_6141</name>
</gene>
<reference evidence="2 3" key="1">
    <citation type="submission" date="2018-11" db="EMBL/GenBank/DDBJ databases">
        <title>Sequencing the genomes of 1000 actinobacteria strains.</title>
        <authorList>
            <person name="Klenk H.-P."/>
        </authorList>
    </citation>
    <scope>NUCLEOTIDE SEQUENCE [LARGE SCALE GENOMIC DNA]</scope>
    <source>
        <strain evidence="2 3">DSM 44254</strain>
    </source>
</reference>
<sequence length="200" mass="21445">MVDHTAGPQSDPGFAASLRTPTVLGNLRRSFLMLSVMPVVVFALSPFIVRIETHILDTPPLWSAAAVPLLALAVLWLAPRLPLPLPPRGTDLLVAPGKTDAAGNADERAARRVSDAFRGALFLRFALTEGVVLAGLPLAMASDSLLPMALAFGFGYPLVLTLALPTRGTIERIRRRLGPEADGRLWAALLDPYQPRLSVE</sequence>
<comment type="caution">
    <text evidence="2">The sequence shown here is derived from an EMBL/GenBank/DDBJ whole genome shotgun (WGS) entry which is preliminary data.</text>
</comment>
<feature type="transmembrane region" description="Helical" evidence="1">
    <location>
        <begin position="31"/>
        <end position="49"/>
    </location>
</feature>
<dbReference type="AlphaFoldDB" id="A0A3N1D4J9"/>
<protein>
    <submittedName>
        <fullName evidence="2">Uncharacterized protein</fullName>
    </submittedName>
</protein>
<keyword evidence="1" id="KW-1133">Transmembrane helix</keyword>
<organism evidence="2 3">
    <name type="scientific">Actinocorallia herbida</name>
    <dbReference type="NCBI Taxonomy" id="58109"/>
    <lineage>
        <taxon>Bacteria</taxon>
        <taxon>Bacillati</taxon>
        <taxon>Actinomycetota</taxon>
        <taxon>Actinomycetes</taxon>
        <taxon>Streptosporangiales</taxon>
        <taxon>Thermomonosporaceae</taxon>
        <taxon>Actinocorallia</taxon>
    </lineage>
</organism>
<proteinExistence type="predicted"/>
<keyword evidence="1" id="KW-0812">Transmembrane</keyword>
<name>A0A3N1D4J9_9ACTN</name>
<keyword evidence="1" id="KW-0472">Membrane</keyword>
<dbReference type="RefSeq" id="WP_170201643.1">
    <property type="nucleotide sequence ID" value="NZ_RJKE01000001.1"/>
</dbReference>
<dbReference type="Proteomes" id="UP000272400">
    <property type="component" value="Unassembled WGS sequence"/>
</dbReference>
<keyword evidence="3" id="KW-1185">Reference proteome</keyword>
<evidence type="ECO:0000313" key="3">
    <source>
        <dbReference type="Proteomes" id="UP000272400"/>
    </source>
</evidence>
<accession>A0A3N1D4J9</accession>
<evidence type="ECO:0000256" key="1">
    <source>
        <dbReference type="SAM" id="Phobius"/>
    </source>
</evidence>
<dbReference type="EMBL" id="RJKE01000001">
    <property type="protein sequence ID" value="ROO88472.1"/>
    <property type="molecule type" value="Genomic_DNA"/>
</dbReference>
<feature type="transmembrane region" description="Helical" evidence="1">
    <location>
        <begin position="61"/>
        <end position="78"/>
    </location>
</feature>
<feature type="transmembrane region" description="Helical" evidence="1">
    <location>
        <begin position="121"/>
        <end position="139"/>
    </location>
</feature>
<evidence type="ECO:0000313" key="2">
    <source>
        <dbReference type="EMBL" id="ROO88472.1"/>
    </source>
</evidence>